<sequence>MHLLTINVLLLLLSVAAWQDFRSYRISNTLVFSGALLGVLLNTFLPVGIGFTESLMGWGIGLLLLLPLYLLRMMGAGDVKLMAMVGAFVGTNDIISVFLYTLIAGGIIALVVALQRGVLRRLMDNFIFMFLSVLSVNKSKPSKDNLSVLEEAPDSVGKLPYGIAIAVGTITSLAINHSTLMID</sequence>
<keyword evidence="2" id="KW-0812">Transmembrane</keyword>
<name>A0A1H5RLB9_9PROT</name>
<evidence type="ECO:0000256" key="2">
    <source>
        <dbReference type="SAM" id="Phobius"/>
    </source>
</evidence>
<organism evidence="4 5">
    <name type="scientific">Nitrosomonas ureae</name>
    <dbReference type="NCBI Taxonomy" id="44577"/>
    <lineage>
        <taxon>Bacteria</taxon>
        <taxon>Pseudomonadati</taxon>
        <taxon>Pseudomonadota</taxon>
        <taxon>Betaproteobacteria</taxon>
        <taxon>Nitrosomonadales</taxon>
        <taxon>Nitrosomonadaceae</taxon>
        <taxon>Nitrosomonas</taxon>
    </lineage>
</organism>
<proteinExistence type="inferred from homology"/>
<keyword evidence="2" id="KW-0472">Membrane</keyword>
<accession>A0A1H5RLB9</accession>
<evidence type="ECO:0000313" key="5">
    <source>
        <dbReference type="Proteomes" id="UP000236753"/>
    </source>
</evidence>
<dbReference type="EMBL" id="FNUX01000001">
    <property type="protein sequence ID" value="SEF39060.1"/>
    <property type="molecule type" value="Genomic_DNA"/>
</dbReference>
<dbReference type="PANTHER" id="PTHR30487:SF0">
    <property type="entry name" value="PREPILIN LEADER PEPTIDASE_N-METHYLTRANSFERASE-RELATED"/>
    <property type="match status" value="1"/>
</dbReference>
<evidence type="ECO:0000259" key="3">
    <source>
        <dbReference type="Pfam" id="PF01478"/>
    </source>
</evidence>
<feature type="transmembrane region" description="Helical" evidence="2">
    <location>
        <begin position="27"/>
        <end position="48"/>
    </location>
</feature>
<dbReference type="GO" id="GO:0004190">
    <property type="term" value="F:aspartic-type endopeptidase activity"/>
    <property type="evidence" value="ECO:0007669"/>
    <property type="project" value="InterPro"/>
</dbReference>
<keyword evidence="2" id="KW-1133">Transmembrane helix</keyword>
<dbReference type="GO" id="GO:0006465">
    <property type="term" value="P:signal peptide processing"/>
    <property type="evidence" value="ECO:0007669"/>
    <property type="project" value="TreeGrafter"/>
</dbReference>
<reference evidence="4 5" key="1">
    <citation type="submission" date="2016-10" db="EMBL/GenBank/DDBJ databases">
        <authorList>
            <person name="de Groot N.N."/>
        </authorList>
    </citation>
    <scope>NUCLEOTIDE SEQUENCE [LARGE SCALE GENOMIC DNA]</scope>
    <source>
        <strain evidence="4 5">Nm13</strain>
    </source>
</reference>
<protein>
    <submittedName>
        <fullName evidence="4">Prepilin peptidase CpaA</fullName>
    </submittedName>
</protein>
<feature type="transmembrane region" description="Helical" evidence="2">
    <location>
        <begin position="94"/>
        <end position="115"/>
    </location>
</feature>
<dbReference type="InterPro" id="IPR050882">
    <property type="entry name" value="Prepilin_peptidase/N-MTase"/>
</dbReference>
<dbReference type="OrthoDB" id="5508079at2"/>
<feature type="domain" description="Prepilin type IV endopeptidase peptidase" evidence="3">
    <location>
        <begin position="8"/>
        <end position="110"/>
    </location>
</feature>
<evidence type="ECO:0000313" key="4">
    <source>
        <dbReference type="EMBL" id="SEF39060.1"/>
    </source>
</evidence>
<comment type="similarity">
    <text evidence="1">Belongs to the peptidase A24 family.</text>
</comment>
<dbReference type="Proteomes" id="UP000236753">
    <property type="component" value="Unassembled WGS sequence"/>
</dbReference>
<dbReference type="Gene3D" id="1.20.120.1220">
    <property type="match status" value="1"/>
</dbReference>
<gene>
    <name evidence="4" type="ORF">SAMN05216334_10176</name>
</gene>
<dbReference type="AlphaFoldDB" id="A0A1H5RLB9"/>
<dbReference type="InterPro" id="IPR000045">
    <property type="entry name" value="Prepilin_IV_endopep_pep"/>
</dbReference>
<dbReference type="PANTHER" id="PTHR30487">
    <property type="entry name" value="TYPE 4 PREPILIN-LIKE PROTEINS LEADER PEPTIDE-PROCESSING ENZYME"/>
    <property type="match status" value="1"/>
</dbReference>
<feature type="transmembrane region" description="Helical" evidence="2">
    <location>
        <begin position="55"/>
        <end position="74"/>
    </location>
</feature>
<dbReference type="Pfam" id="PF01478">
    <property type="entry name" value="Peptidase_A24"/>
    <property type="match status" value="1"/>
</dbReference>
<dbReference type="GO" id="GO:0005886">
    <property type="term" value="C:plasma membrane"/>
    <property type="evidence" value="ECO:0007669"/>
    <property type="project" value="TreeGrafter"/>
</dbReference>
<evidence type="ECO:0000256" key="1">
    <source>
        <dbReference type="ARBA" id="ARBA00005801"/>
    </source>
</evidence>